<dbReference type="OrthoDB" id="7815025at2759"/>
<dbReference type="GeneID" id="115632571"/>
<dbReference type="Pfam" id="PF06477">
    <property type="entry name" value="DUF1091"/>
    <property type="match status" value="1"/>
</dbReference>
<reference evidence="2" key="1">
    <citation type="submission" date="2025-08" db="UniProtKB">
        <authorList>
            <consortium name="RefSeq"/>
        </authorList>
    </citation>
    <scope>IDENTIFICATION</scope>
    <source>
        <strain evidence="2">11010-0011.00</strain>
        <tissue evidence="2">Whole body</tissue>
    </source>
</reference>
<keyword evidence="1" id="KW-1185">Reference proteome</keyword>
<dbReference type="Proteomes" id="UP000504634">
    <property type="component" value="Unplaced"/>
</dbReference>
<proteinExistence type="predicted"/>
<name>A0A6J2UCA3_DROLE</name>
<evidence type="ECO:0000313" key="2">
    <source>
        <dbReference type="RefSeq" id="XP_030385690.1"/>
    </source>
</evidence>
<dbReference type="PANTHER" id="PTHR20898">
    <property type="entry name" value="DAEDALUS ON 3-RELATED-RELATED"/>
    <property type="match status" value="1"/>
</dbReference>
<protein>
    <submittedName>
        <fullName evidence="2">Uncharacterized protein LOC115632571</fullName>
    </submittedName>
</protein>
<gene>
    <name evidence="2" type="primary">LOC115632571</name>
</gene>
<organism evidence="1 2">
    <name type="scientific">Drosophila lebanonensis</name>
    <name type="common">Fruit fly</name>
    <name type="synonym">Scaptodrosophila lebanonensis</name>
    <dbReference type="NCBI Taxonomy" id="7225"/>
    <lineage>
        <taxon>Eukaryota</taxon>
        <taxon>Metazoa</taxon>
        <taxon>Ecdysozoa</taxon>
        <taxon>Arthropoda</taxon>
        <taxon>Hexapoda</taxon>
        <taxon>Insecta</taxon>
        <taxon>Pterygota</taxon>
        <taxon>Neoptera</taxon>
        <taxon>Endopterygota</taxon>
        <taxon>Diptera</taxon>
        <taxon>Brachycera</taxon>
        <taxon>Muscomorpha</taxon>
        <taxon>Ephydroidea</taxon>
        <taxon>Drosophilidae</taxon>
        <taxon>Scaptodrosophila</taxon>
    </lineage>
</organism>
<sequence>MAKPEFELQFENFTCTSDDTALSHLKNYSCGLSKNVRRRSFNLEFILRKPLDQHEHYMAIVMPRSREDFVLLNVTGDGCNTLANKKQVPLISMARNLVRRYSNYPSKCPFEKDKTYYIRGFRFDLSLIPAVNMETPVHIQFGYHVKDMYLLKAYLTARIELKTNSNNNNKSRKKNKT</sequence>
<dbReference type="RefSeq" id="XP_030385690.1">
    <property type="nucleotide sequence ID" value="XM_030529830.1"/>
</dbReference>
<dbReference type="InterPro" id="IPR010512">
    <property type="entry name" value="DUF1091"/>
</dbReference>
<accession>A0A6J2UCA3</accession>
<dbReference type="SMART" id="SM00697">
    <property type="entry name" value="DM8"/>
    <property type="match status" value="1"/>
</dbReference>
<dbReference type="PANTHER" id="PTHR20898:SF0">
    <property type="entry name" value="DAEDALUS ON 3-RELATED"/>
    <property type="match status" value="1"/>
</dbReference>
<dbReference type="AlphaFoldDB" id="A0A6J2UCA3"/>
<evidence type="ECO:0000313" key="1">
    <source>
        <dbReference type="Proteomes" id="UP000504634"/>
    </source>
</evidence>